<dbReference type="InterPro" id="IPR017438">
    <property type="entry name" value="ATP-NAD_kinase_N"/>
</dbReference>
<feature type="domain" description="DAGKc" evidence="6">
    <location>
        <begin position="64"/>
        <end position="136"/>
    </location>
</feature>
<evidence type="ECO:0000259" key="6">
    <source>
        <dbReference type="PROSITE" id="PS50146"/>
    </source>
</evidence>
<name>A0AAV4SDR2_9ARAC</name>
<dbReference type="EMBL" id="BPLQ01007770">
    <property type="protein sequence ID" value="GIY32310.1"/>
    <property type="molecule type" value="Genomic_DNA"/>
</dbReference>
<keyword evidence="8" id="KW-1185">Reference proteome</keyword>
<dbReference type="InterPro" id="IPR050187">
    <property type="entry name" value="Lipid_Phosphate_FormReg"/>
</dbReference>
<keyword evidence="4" id="KW-0067">ATP-binding</keyword>
<protein>
    <submittedName>
        <fullName evidence="7">Sphingosine kinase 2</fullName>
    </submittedName>
</protein>
<keyword evidence="2" id="KW-0547">Nucleotide-binding</keyword>
<dbReference type="Proteomes" id="UP001054837">
    <property type="component" value="Unassembled WGS sequence"/>
</dbReference>
<dbReference type="PROSITE" id="PS50146">
    <property type="entry name" value="DAGK"/>
    <property type="match status" value="1"/>
</dbReference>
<evidence type="ECO:0000256" key="5">
    <source>
        <dbReference type="SAM" id="MobiDB-lite"/>
    </source>
</evidence>
<dbReference type="SUPFAM" id="SSF111331">
    <property type="entry name" value="NAD kinase/diacylglycerol kinase-like"/>
    <property type="match status" value="1"/>
</dbReference>
<organism evidence="7 8">
    <name type="scientific">Caerostris darwini</name>
    <dbReference type="NCBI Taxonomy" id="1538125"/>
    <lineage>
        <taxon>Eukaryota</taxon>
        <taxon>Metazoa</taxon>
        <taxon>Ecdysozoa</taxon>
        <taxon>Arthropoda</taxon>
        <taxon>Chelicerata</taxon>
        <taxon>Arachnida</taxon>
        <taxon>Araneae</taxon>
        <taxon>Araneomorphae</taxon>
        <taxon>Entelegynae</taxon>
        <taxon>Araneoidea</taxon>
        <taxon>Araneidae</taxon>
        <taxon>Caerostris</taxon>
    </lineage>
</organism>
<keyword evidence="1" id="KW-0808">Transferase</keyword>
<keyword evidence="3 7" id="KW-0418">Kinase</keyword>
<proteinExistence type="predicted"/>
<dbReference type="InterPro" id="IPR001206">
    <property type="entry name" value="Diacylglycerol_kinase_cat_dom"/>
</dbReference>
<evidence type="ECO:0000313" key="7">
    <source>
        <dbReference type="EMBL" id="GIY32310.1"/>
    </source>
</evidence>
<dbReference type="InterPro" id="IPR045540">
    <property type="entry name" value="YegS/DAGK_C"/>
</dbReference>
<dbReference type="Pfam" id="PF00781">
    <property type="entry name" value="DAGK_cat"/>
    <property type="match status" value="1"/>
</dbReference>
<dbReference type="PANTHER" id="PTHR12358:SF112">
    <property type="entry name" value="LD11247P-RELATED"/>
    <property type="match status" value="1"/>
</dbReference>
<dbReference type="GO" id="GO:0046512">
    <property type="term" value="P:sphingosine biosynthetic process"/>
    <property type="evidence" value="ECO:0007669"/>
    <property type="project" value="TreeGrafter"/>
</dbReference>
<dbReference type="GO" id="GO:0016020">
    <property type="term" value="C:membrane"/>
    <property type="evidence" value="ECO:0007669"/>
    <property type="project" value="TreeGrafter"/>
</dbReference>
<dbReference type="Pfam" id="PF19279">
    <property type="entry name" value="YegS_C"/>
    <property type="match status" value="1"/>
</dbReference>
<evidence type="ECO:0000256" key="4">
    <source>
        <dbReference type="ARBA" id="ARBA00022840"/>
    </source>
</evidence>
<evidence type="ECO:0000256" key="1">
    <source>
        <dbReference type="ARBA" id="ARBA00022679"/>
    </source>
</evidence>
<dbReference type="GO" id="GO:0001727">
    <property type="term" value="F:lipid kinase activity"/>
    <property type="evidence" value="ECO:0007669"/>
    <property type="project" value="TreeGrafter"/>
</dbReference>
<dbReference type="PANTHER" id="PTHR12358">
    <property type="entry name" value="SPHINGOSINE KINASE"/>
    <property type="match status" value="1"/>
</dbReference>
<evidence type="ECO:0000256" key="2">
    <source>
        <dbReference type="ARBA" id="ARBA00022741"/>
    </source>
</evidence>
<dbReference type="InterPro" id="IPR016064">
    <property type="entry name" value="NAD/diacylglycerol_kinase_sf"/>
</dbReference>
<evidence type="ECO:0000313" key="8">
    <source>
        <dbReference type="Proteomes" id="UP001054837"/>
    </source>
</evidence>
<dbReference type="GO" id="GO:0005737">
    <property type="term" value="C:cytoplasm"/>
    <property type="evidence" value="ECO:0007669"/>
    <property type="project" value="TreeGrafter"/>
</dbReference>
<comment type="caution">
    <text evidence="7">The sequence shown here is derived from an EMBL/GenBank/DDBJ whole genome shotgun (WGS) entry which is preliminary data.</text>
</comment>
<dbReference type="Gene3D" id="2.60.200.40">
    <property type="match status" value="1"/>
</dbReference>
<reference evidence="7 8" key="1">
    <citation type="submission" date="2021-06" db="EMBL/GenBank/DDBJ databases">
        <title>Caerostris darwini draft genome.</title>
        <authorList>
            <person name="Kono N."/>
            <person name="Arakawa K."/>
        </authorList>
    </citation>
    <scope>NUCLEOTIDE SEQUENCE [LARGE SCALE GENOMIC DNA]</scope>
</reference>
<evidence type="ECO:0000256" key="3">
    <source>
        <dbReference type="ARBA" id="ARBA00022777"/>
    </source>
</evidence>
<dbReference type="Gene3D" id="3.40.50.10330">
    <property type="entry name" value="Probable inorganic polyphosphate/atp-NAD kinase, domain 1"/>
    <property type="match status" value="1"/>
</dbReference>
<dbReference type="GO" id="GO:0005524">
    <property type="term" value="F:ATP binding"/>
    <property type="evidence" value="ECO:0007669"/>
    <property type="project" value="UniProtKB-KW"/>
</dbReference>
<accession>A0AAV4SDR2</accession>
<feature type="region of interest" description="Disordered" evidence="5">
    <location>
        <begin position="219"/>
        <end position="246"/>
    </location>
</feature>
<sequence>MTVERQTKPSLVSEEIGVFFVSSNASLLISDQHLQRTQSTEMYSKSILVTRPRMGRSDIRTRIWVYNGLMARTDWKKVVKIPVGVIPGGSGNGLARAINYAVGEPYDVTAVTPSVLNILKGQVAPMDLVRVQTSEECFYSFLSIGWGLMADIDIESERLRALGEARFAVWAIIRAIGLRKYKGKLSYLPVKGYKPYSTNKVNTEPKPKRSKTIDCQLALSEDSPEANSEDPEPIFRSKSFGAHDPTLDDEIDSSVRLLKFSYNSDQLQDTFSSNPEPNPLSPEEEKLPHIHCQEDQEEPVPDEPGSTKYCPPLDEPVPEDWVVVEDEFVLVYVCHQTHLSTDVLFAPEARMDDGIMWLIVIKAGVSRAQTMYFLASLQTGDHVHIPYVDVIPIHAFRLEPFRDEGYLTVDGEVVPCCNIQAEVLPSVARIMTR</sequence>
<dbReference type="AlphaFoldDB" id="A0AAV4SDR2"/>
<feature type="compositionally biased region" description="Acidic residues" evidence="5">
    <location>
        <begin position="222"/>
        <end position="232"/>
    </location>
</feature>
<gene>
    <name evidence="7" type="primary">SPHK2</name>
    <name evidence="7" type="ORF">CDAR_619701</name>
</gene>